<keyword evidence="1" id="KW-1133">Transmembrane helix</keyword>
<sequence length="45" mass="4926">MNETPDALTTISYLIAAALLLPLGWWLKANYASDVGGFILSFFGY</sequence>
<dbReference type="GeneID" id="42983331"/>
<evidence type="ECO:0000256" key="1">
    <source>
        <dbReference type="SAM" id="Phobius"/>
    </source>
</evidence>
<reference evidence="2 3" key="1">
    <citation type="submission" date="2023-03" db="EMBL/GenBank/DDBJ databases">
        <title>Comparative genome and transcriptome analysis combination mining strategies for increasing vitamin B12 production of Ensifer adhaerens strain.</title>
        <authorList>
            <person name="Yongheng L."/>
        </authorList>
    </citation>
    <scope>NUCLEOTIDE SEQUENCE [LARGE SCALE GENOMIC DNA]</scope>
    <source>
        <strain evidence="2 3">Casida A-T305</strain>
    </source>
</reference>
<dbReference type="EMBL" id="CP121308">
    <property type="protein sequence ID" value="WFP89811.1"/>
    <property type="molecule type" value="Genomic_DNA"/>
</dbReference>
<name>A0ABY8HCI2_ENSAD</name>
<accession>A0ABY8HCI2</accession>
<proteinExistence type="predicted"/>
<keyword evidence="1" id="KW-0812">Transmembrane</keyword>
<evidence type="ECO:0000313" key="3">
    <source>
        <dbReference type="Proteomes" id="UP001214094"/>
    </source>
</evidence>
<protein>
    <submittedName>
        <fullName evidence="2">Uncharacterized protein</fullName>
    </submittedName>
</protein>
<gene>
    <name evidence="2" type="ORF">P4B07_14755</name>
</gene>
<keyword evidence="1" id="KW-0472">Membrane</keyword>
<feature type="transmembrane region" description="Helical" evidence="1">
    <location>
        <begin position="7"/>
        <end position="27"/>
    </location>
</feature>
<evidence type="ECO:0000313" key="2">
    <source>
        <dbReference type="EMBL" id="WFP89811.1"/>
    </source>
</evidence>
<organism evidence="2 3">
    <name type="scientific">Ensifer adhaerens</name>
    <name type="common">Sinorhizobium morelense</name>
    <dbReference type="NCBI Taxonomy" id="106592"/>
    <lineage>
        <taxon>Bacteria</taxon>
        <taxon>Pseudomonadati</taxon>
        <taxon>Pseudomonadota</taxon>
        <taxon>Alphaproteobacteria</taxon>
        <taxon>Hyphomicrobiales</taxon>
        <taxon>Rhizobiaceae</taxon>
        <taxon>Sinorhizobium/Ensifer group</taxon>
        <taxon>Ensifer</taxon>
    </lineage>
</organism>
<keyword evidence="3" id="KW-1185">Reference proteome</keyword>
<dbReference type="RefSeq" id="WP_156552989.1">
    <property type="nucleotide sequence ID" value="NZ_CP015880.1"/>
</dbReference>
<dbReference type="Proteomes" id="UP001214094">
    <property type="component" value="Chromosome"/>
</dbReference>